<dbReference type="Gene3D" id="3.20.20.140">
    <property type="entry name" value="Metal-dependent hydrolases"/>
    <property type="match status" value="1"/>
</dbReference>
<dbReference type="InterPro" id="IPR010994">
    <property type="entry name" value="RuvA_2-like"/>
</dbReference>
<dbReference type="Gene3D" id="1.10.150.20">
    <property type="entry name" value="5' to 3' exonuclease, C-terminal subdomain"/>
    <property type="match status" value="1"/>
</dbReference>
<dbReference type="SUPFAM" id="SSF89550">
    <property type="entry name" value="PHP domain-like"/>
    <property type="match status" value="1"/>
</dbReference>
<reference evidence="1" key="1">
    <citation type="submission" date="2011-05" db="EMBL/GenBank/DDBJ databases">
        <title>Complete sequence of Thermoanaerobacterium xylanolyticum LX-11.</title>
        <authorList>
            <consortium name="US DOE Joint Genome Institute"/>
            <person name="Lucas S."/>
            <person name="Han J."/>
            <person name="Lapidus A."/>
            <person name="Cheng J.-F."/>
            <person name="Goodwin L."/>
            <person name="Pitluck S."/>
            <person name="Peters L."/>
            <person name="Mikhailova N."/>
            <person name="Lu M."/>
            <person name="Han C."/>
            <person name="Tapia R."/>
            <person name="Land M."/>
            <person name="Hauser L."/>
            <person name="Kyrpides N."/>
            <person name="Ivanova N."/>
            <person name="Pagani I."/>
            <person name="Hemme C."/>
            <person name="Woyke T."/>
        </authorList>
    </citation>
    <scope>NUCLEOTIDE SEQUENCE</scope>
    <source>
        <strain evidence="1">LX-11</strain>
    </source>
</reference>
<evidence type="ECO:0000313" key="2">
    <source>
        <dbReference type="Proteomes" id="UP000007239"/>
    </source>
</evidence>
<dbReference type="SUPFAM" id="SSF47781">
    <property type="entry name" value="RuvA domain 2-like"/>
    <property type="match status" value="1"/>
</dbReference>
<proteinExistence type="predicted"/>
<accession>F6BLI9</accession>
<dbReference type="HOGENOM" id="CLU_060249_0_0_9"/>
<keyword evidence="2" id="KW-1185">Reference proteome</keyword>
<protein>
    <recommendedName>
        <fullName evidence="3">PHP domain protein</fullName>
    </recommendedName>
</protein>
<dbReference type="PANTHER" id="PTHR40084:SF1">
    <property type="entry name" value="PHOSPHOTRANSFERASE"/>
    <property type="match status" value="1"/>
</dbReference>
<evidence type="ECO:0000313" key="1">
    <source>
        <dbReference type="EMBL" id="AEF17236.1"/>
    </source>
</evidence>
<dbReference type="AlphaFoldDB" id="F6BLI9"/>
<gene>
    <name evidence="1" type="ordered locus">Thexy_1203</name>
</gene>
<dbReference type="KEGG" id="txy:Thexy_1203"/>
<dbReference type="STRING" id="858215.Thexy_1203"/>
<dbReference type="CDD" id="cd19067">
    <property type="entry name" value="PfuEndoQ-like"/>
    <property type="match status" value="1"/>
</dbReference>
<dbReference type="PANTHER" id="PTHR40084">
    <property type="entry name" value="PHOSPHOHYDROLASE, PHP FAMILY"/>
    <property type="match status" value="1"/>
</dbReference>
<dbReference type="Pfam" id="PF13263">
    <property type="entry name" value="PHP_C"/>
    <property type="match status" value="1"/>
</dbReference>
<dbReference type="RefSeq" id="WP_013787978.1">
    <property type="nucleotide sequence ID" value="NC_015555.1"/>
</dbReference>
<dbReference type="InterPro" id="IPR016195">
    <property type="entry name" value="Pol/histidinol_Pase-like"/>
</dbReference>
<evidence type="ECO:0008006" key="3">
    <source>
        <dbReference type="Google" id="ProtNLM"/>
    </source>
</evidence>
<name>F6BLI9_THEXL</name>
<dbReference type="eggNOG" id="COG1379">
    <property type="taxonomic scope" value="Bacteria"/>
</dbReference>
<dbReference type="EMBL" id="CP002739">
    <property type="protein sequence ID" value="AEF17236.1"/>
    <property type="molecule type" value="Genomic_DNA"/>
</dbReference>
<organism evidence="1 2">
    <name type="scientific">Thermoanaerobacterium xylanolyticum (strain ATCC 49914 / DSM 7097 / LX-11)</name>
    <dbReference type="NCBI Taxonomy" id="858215"/>
    <lineage>
        <taxon>Bacteria</taxon>
        <taxon>Bacillati</taxon>
        <taxon>Bacillota</taxon>
        <taxon>Clostridia</taxon>
        <taxon>Thermoanaerobacterales</taxon>
        <taxon>Thermoanaerobacteraceae</taxon>
        <taxon>Thermoanaerobacterium</taxon>
    </lineage>
</organism>
<sequence length="388" mass="43600">MYYNVDLHVHIGRTRNGRPVKITASPNLTVENILNKCIEKGIDIVGIVDCAAPEILDEIEQLLKTEYGLYEELEGGGILFKQKVLLLLVSEIEVGGELRGSPHLLCFLKDIKSMRKFSEALSKHVNNVNLSTQRCSLNSVEILKIVEDLDGFVVPAHIFTPYKSYYGNTADRLNYIFNEYFENVNAVELGLSSDTFLADMISELRGKTFLSNSDAHSLQKIGREFNVFDLPKPDFTSLKAALKSMKGVIRNYGLNPALGKYHRTFCLDCNKVANVDPPAHKCAYCNSKNIVFGVLDRIYEIKDQEMLHPPFRAEYVYQIPLEFLPGIGPKTIRKLMREVGSEIYVTHEAPFEQLKNSVGEKIAKNILDARYGNLKIETGGGGIYGKII</sequence>
<dbReference type="Proteomes" id="UP000007239">
    <property type="component" value="Chromosome"/>
</dbReference>